<evidence type="ECO:0000313" key="2">
    <source>
        <dbReference type="Proteomes" id="UP000711178"/>
    </source>
</evidence>
<dbReference type="Proteomes" id="UP000711178">
    <property type="component" value="Unassembled WGS sequence"/>
</dbReference>
<proteinExistence type="predicted"/>
<dbReference type="GeneID" id="89685771"/>
<dbReference type="RefSeq" id="WP_146008310.1">
    <property type="nucleotide sequence ID" value="NZ_CP142381.1"/>
</dbReference>
<sequence>MTKYRGYAAIRKVTDNDDGTVTVEGIASDGAVDLAGEIVAPEAMKAALPDFMKYGTGALREMHQPMAAGTVNVADVNDAGETIIQARVVDPVAVLKVKEGVYKGFSIGGSSTSRLGKTITGLRLTEISLVDAPCNPNAVIQVWKAEVSEEGMSQEQVHDELAALVEKSGISAGDLVALIKKAAAPAAEPVDVAEASPAAKQVEKAEPVIAKGIYSVGDFANVLRDIFWMASDAQDEANWEGDDSPVPAQLREWLKTGAEIFNAMAAEESAELVASLGKAREQGNIGKAEAAPAPTALSADAEPVAKAMELPGADIVKSLQEQVSKMAGQFEAVTKAHESLQADHAALVEKFNKMPTEPKAVIAVEKGADAVVTSAQQEVEPVRKADGSIDEHATAFKKVYAAGGFAISK</sequence>
<organism evidence="1 2">
    <name type="scientific">Chromobacterium subtsugae</name>
    <dbReference type="NCBI Taxonomy" id="251747"/>
    <lineage>
        <taxon>Bacteria</taxon>
        <taxon>Pseudomonadati</taxon>
        <taxon>Pseudomonadota</taxon>
        <taxon>Betaproteobacteria</taxon>
        <taxon>Neisseriales</taxon>
        <taxon>Chromobacteriaceae</taxon>
        <taxon>Chromobacterium</taxon>
    </lineage>
</organism>
<name>A0ABS7FIA3_9NEIS</name>
<comment type="caution">
    <text evidence="1">The sequence shown here is derived from an EMBL/GenBank/DDBJ whole genome shotgun (WGS) entry which is preliminary data.</text>
</comment>
<evidence type="ECO:0000313" key="1">
    <source>
        <dbReference type="EMBL" id="MBW8289014.1"/>
    </source>
</evidence>
<dbReference type="EMBL" id="JAHDTB010000014">
    <property type="protein sequence ID" value="MBW8289014.1"/>
    <property type="molecule type" value="Genomic_DNA"/>
</dbReference>
<accession>A0ABS7FIA3</accession>
<keyword evidence="2" id="KW-1185">Reference proteome</keyword>
<gene>
    <name evidence="1" type="ORF">KIF53_15380</name>
</gene>
<reference evidence="1 2" key="1">
    <citation type="submission" date="2021-05" db="EMBL/GenBank/DDBJ databases">
        <title>Draft Whole Genome Sequencing Of Biosensor Chromobacterium violaceum Strain CV026 Reveals A Regulatory RNA In Chromobacterium violaceum Phenotype Regulatory Network.</title>
        <authorList>
            <person name="Hong K.W."/>
            <person name="Chan K.G."/>
            <person name="Chang C.-Y."/>
        </authorList>
    </citation>
    <scope>NUCLEOTIDE SEQUENCE [LARGE SCALE GENOMIC DNA]</scope>
    <source>
        <strain evidence="1 2">ATCC 31532</strain>
    </source>
</reference>
<protein>
    <submittedName>
        <fullName evidence="1">Uncharacterized protein</fullName>
    </submittedName>
</protein>